<reference evidence="7 8" key="1">
    <citation type="submission" date="2019-08" db="EMBL/GenBank/DDBJ databases">
        <title>Whole genome of Aphis craccivora.</title>
        <authorList>
            <person name="Voronova N.V."/>
            <person name="Shulinski R.S."/>
            <person name="Bandarenka Y.V."/>
            <person name="Zhorov D.G."/>
            <person name="Warner D."/>
        </authorList>
    </citation>
    <scope>NUCLEOTIDE SEQUENCE [LARGE SCALE GENOMIC DNA]</scope>
    <source>
        <strain evidence="7">180601</strain>
        <tissue evidence="7">Whole Body</tissue>
    </source>
</reference>
<evidence type="ECO:0000256" key="5">
    <source>
        <dbReference type="ARBA" id="ARBA00025466"/>
    </source>
</evidence>
<keyword evidence="4" id="KW-0804">Transcription</keyword>
<evidence type="ECO:0000256" key="1">
    <source>
        <dbReference type="ARBA" id="ARBA00011764"/>
    </source>
</evidence>
<feature type="domain" description="Myb/SANT-like DNA-binding" evidence="6">
    <location>
        <begin position="12"/>
        <end position="85"/>
    </location>
</feature>
<keyword evidence="8" id="KW-1185">Reference proteome</keyword>
<comment type="subunit">
    <text evidence="1">Self-associates forming complexes of several hundred monomers.</text>
</comment>
<evidence type="ECO:0000313" key="8">
    <source>
        <dbReference type="Proteomes" id="UP000478052"/>
    </source>
</evidence>
<gene>
    <name evidence="7" type="ORF">FWK35_00035189</name>
</gene>
<name>A0A6G0WE38_APHCR</name>
<dbReference type="AlphaFoldDB" id="A0A6G0WE38"/>
<keyword evidence="3" id="KW-0805">Transcription regulation</keyword>
<dbReference type="Proteomes" id="UP000478052">
    <property type="component" value="Unassembled WGS sequence"/>
</dbReference>
<accession>A0A6G0WE38</accession>
<dbReference type="PANTHER" id="PTHR23098:SF16">
    <property type="entry name" value="REGULATORY PROTEIN ZESTE"/>
    <property type="match status" value="1"/>
</dbReference>
<dbReference type="Pfam" id="PF13873">
    <property type="entry name" value="Myb_DNA-bind_5"/>
    <property type="match status" value="1"/>
</dbReference>
<comment type="function">
    <text evidence="5">Involved in transvection phenomena (= synapsis-dependent gene expression), where the synaptic pairing of chromosomes carrying genes with which zeste interacts influences the expression of these genes. Zeste binds to DNA and stimulates transcription from a nearby promoter.</text>
</comment>
<sequence>MATMSTEKKIKGKSVTLAQKECLVDFMETNKELTKGKFSTNFTHKNAQHLWQKITLELNSMIGATKTTEKWRKTWTDMKCNAKTKSVGLKKSILKTGGGDYDQEITLAPIDEKIAVIIGKVPIFGQPHTVEPTIHFDNYEFLVDSSNNNILQPLEKSLYANVRGEELFTNDLPLQNESSSSKILETIQSSFNELAAKPVEISKDNVIDNTINYINQDKVISEEPIKLSVKK</sequence>
<dbReference type="EMBL" id="VUJU01008829">
    <property type="protein sequence ID" value="KAF0725263.1"/>
    <property type="molecule type" value="Genomic_DNA"/>
</dbReference>
<evidence type="ECO:0000256" key="3">
    <source>
        <dbReference type="ARBA" id="ARBA00023015"/>
    </source>
</evidence>
<dbReference type="OrthoDB" id="6613941at2759"/>
<evidence type="ECO:0000259" key="6">
    <source>
        <dbReference type="Pfam" id="PF13873"/>
    </source>
</evidence>
<evidence type="ECO:0000313" key="7">
    <source>
        <dbReference type="EMBL" id="KAF0725263.1"/>
    </source>
</evidence>
<proteinExistence type="predicted"/>
<evidence type="ECO:0000256" key="2">
    <source>
        <dbReference type="ARBA" id="ARBA00016807"/>
    </source>
</evidence>
<dbReference type="InterPro" id="IPR028002">
    <property type="entry name" value="Myb_DNA-bind_5"/>
</dbReference>
<dbReference type="GO" id="GO:0005634">
    <property type="term" value="C:nucleus"/>
    <property type="evidence" value="ECO:0007669"/>
    <property type="project" value="TreeGrafter"/>
</dbReference>
<evidence type="ECO:0000256" key="4">
    <source>
        <dbReference type="ARBA" id="ARBA00023163"/>
    </source>
</evidence>
<protein>
    <recommendedName>
        <fullName evidence="2">Regulatory protein zeste</fullName>
    </recommendedName>
</protein>
<comment type="caution">
    <text evidence="7">The sequence shown here is derived from an EMBL/GenBank/DDBJ whole genome shotgun (WGS) entry which is preliminary data.</text>
</comment>
<dbReference type="PANTHER" id="PTHR23098">
    <property type="entry name" value="AGAP001331-PA-RELATED"/>
    <property type="match status" value="1"/>
</dbReference>
<organism evidence="7 8">
    <name type="scientific">Aphis craccivora</name>
    <name type="common">Cowpea aphid</name>
    <dbReference type="NCBI Taxonomy" id="307492"/>
    <lineage>
        <taxon>Eukaryota</taxon>
        <taxon>Metazoa</taxon>
        <taxon>Ecdysozoa</taxon>
        <taxon>Arthropoda</taxon>
        <taxon>Hexapoda</taxon>
        <taxon>Insecta</taxon>
        <taxon>Pterygota</taxon>
        <taxon>Neoptera</taxon>
        <taxon>Paraneoptera</taxon>
        <taxon>Hemiptera</taxon>
        <taxon>Sternorrhyncha</taxon>
        <taxon>Aphidomorpha</taxon>
        <taxon>Aphidoidea</taxon>
        <taxon>Aphididae</taxon>
        <taxon>Aphidini</taxon>
        <taxon>Aphis</taxon>
        <taxon>Aphis</taxon>
    </lineage>
</organism>
<feature type="non-terminal residue" evidence="7">
    <location>
        <position position="231"/>
    </location>
</feature>